<gene>
    <name evidence="2" type="ORF">A1Q2_07207</name>
</gene>
<evidence type="ECO:0000256" key="1">
    <source>
        <dbReference type="SAM" id="MobiDB-lite"/>
    </source>
</evidence>
<proteinExistence type="predicted"/>
<dbReference type="Proteomes" id="UP000006757">
    <property type="component" value="Unassembled WGS sequence"/>
</dbReference>
<feature type="region of interest" description="Disordered" evidence="1">
    <location>
        <begin position="185"/>
        <end position="204"/>
    </location>
</feature>
<sequence>MPPSRPQAAMRIHRPHRRRQDPAIPPAPPKREDVERSRLLAQLEREKRRVASLDADFRSIGRRQEEIRRRARPTLPLSWLPPAPATHEACGHTADGVNGTTTNGDPENVVNGANGSNTEQRAPVRSNSTAIRSNSITRRDQDLDAHTQLALARLDETAAQRRIERAERLIKIQTVEGLLARLVPAGGEEGYDEGSERSESVLTA</sequence>
<dbReference type="EMBL" id="AMBO01000389">
    <property type="protein sequence ID" value="EKC98470.1"/>
    <property type="molecule type" value="Genomic_DNA"/>
</dbReference>
<comment type="caution">
    <text evidence="2">The sequence shown here is derived from an EMBL/GenBank/DDBJ whole genome shotgun (WGS) entry which is preliminary data.</text>
</comment>
<dbReference type="AlphaFoldDB" id="K1VCD9"/>
<reference evidence="2 3" key="1">
    <citation type="journal article" date="2012" name="Eukaryot. Cell">
        <title>Genome sequence of the Trichosporon asahii environmental strain CBS 8904.</title>
        <authorList>
            <person name="Yang R.Y."/>
            <person name="Li H.T."/>
            <person name="Zhu H."/>
            <person name="Zhou G.P."/>
            <person name="Wang M."/>
            <person name="Wang L."/>
        </authorList>
    </citation>
    <scope>NUCLEOTIDE SEQUENCE [LARGE SCALE GENOMIC DNA]</scope>
    <source>
        <strain evidence="2 3">CBS 8904</strain>
    </source>
</reference>
<evidence type="ECO:0000313" key="3">
    <source>
        <dbReference type="Proteomes" id="UP000006757"/>
    </source>
</evidence>
<organism evidence="2 3">
    <name type="scientific">Trichosporon asahii var. asahii (strain CBS 8904)</name>
    <name type="common">Yeast</name>
    <dbReference type="NCBI Taxonomy" id="1220162"/>
    <lineage>
        <taxon>Eukaryota</taxon>
        <taxon>Fungi</taxon>
        <taxon>Dikarya</taxon>
        <taxon>Basidiomycota</taxon>
        <taxon>Agaricomycotina</taxon>
        <taxon>Tremellomycetes</taxon>
        <taxon>Trichosporonales</taxon>
        <taxon>Trichosporonaceae</taxon>
        <taxon>Trichosporon</taxon>
    </lineage>
</organism>
<accession>K1VCD9</accession>
<dbReference type="HOGENOM" id="CLU_1344092_0_0_1"/>
<dbReference type="InParanoid" id="K1VCD9"/>
<feature type="compositionally biased region" description="Basic and acidic residues" evidence="1">
    <location>
        <begin position="194"/>
        <end position="204"/>
    </location>
</feature>
<feature type="compositionally biased region" description="Basic and acidic residues" evidence="1">
    <location>
        <begin position="29"/>
        <end position="38"/>
    </location>
</feature>
<evidence type="ECO:0000313" key="2">
    <source>
        <dbReference type="EMBL" id="EKC98470.1"/>
    </source>
</evidence>
<feature type="region of interest" description="Disordered" evidence="1">
    <location>
        <begin position="1"/>
        <end position="38"/>
    </location>
</feature>
<name>K1VCD9_TRIAC</name>
<protein>
    <submittedName>
        <fullName evidence="2">Uncharacterized protein</fullName>
    </submittedName>
</protein>
<keyword evidence="3" id="KW-1185">Reference proteome</keyword>